<feature type="region of interest" description="Disordered" evidence="2">
    <location>
        <begin position="498"/>
        <end position="528"/>
    </location>
</feature>
<dbReference type="Gene3D" id="3.40.50.1700">
    <property type="entry name" value="Glycoside hydrolase family 3 C-terminal domain"/>
    <property type="match status" value="1"/>
</dbReference>
<dbReference type="SUPFAM" id="SSF56601">
    <property type="entry name" value="beta-lactamase/transpeptidase-like"/>
    <property type="match status" value="1"/>
</dbReference>
<dbReference type="Pfam" id="PF00144">
    <property type="entry name" value="Beta-lactamase"/>
    <property type="match status" value="1"/>
</dbReference>
<feature type="signal peptide" evidence="3">
    <location>
        <begin position="1"/>
        <end position="22"/>
    </location>
</feature>
<dbReference type="InterPro" id="IPR001466">
    <property type="entry name" value="Beta-lactam-related"/>
</dbReference>
<dbReference type="InterPro" id="IPR012338">
    <property type="entry name" value="Beta-lactam/transpept-like"/>
</dbReference>
<evidence type="ECO:0000259" key="4">
    <source>
        <dbReference type="Pfam" id="PF00144"/>
    </source>
</evidence>
<evidence type="ECO:0000256" key="1">
    <source>
        <dbReference type="ARBA" id="ARBA00022801"/>
    </source>
</evidence>
<dbReference type="GO" id="GO:0005975">
    <property type="term" value="P:carbohydrate metabolic process"/>
    <property type="evidence" value="ECO:0007669"/>
    <property type="project" value="InterPro"/>
</dbReference>
<evidence type="ECO:0000313" key="5">
    <source>
        <dbReference type="EMBL" id="KAA6301528.1"/>
    </source>
</evidence>
<comment type="caution">
    <text evidence="5">The sequence shown here is derived from an EMBL/GenBank/DDBJ whole genome shotgun (WGS) entry which is preliminary data.</text>
</comment>
<keyword evidence="1" id="KW-0378">Hydrolase</keyword>
<gene>
    <name evidence="5" type="ORF">EZS26_002272</name>
</gene>
<dbReference type="InterPro" id="IPR050789">
    <property type="entry name" value="Diverse_Enzym_Activities"/>
</dbReference>
<feature type="domain" description="Beta-lactamase-related" evidence="4">
    <location>
        <begin position="207"/>
        <end position="562"/>
    </location>
</feature>
<proteinExistence type="predicted"/>
<dbReference type="PANTHER" id="PTHR43283">
    <property type="entry name" value="BETA-LACTAMASE-RELATED"/>
    <property type="match status" value="1"/>
</dbReference>
<evidence type="ECO:0000313" key="6">
    <source>
        <dbReference type="Proteomes" id="UP000324575"/>
    </source>
</evidence>
<evidence type="ECO:0000256" key="2">
    <source>
        <dbReference type="SAM" id="MobiDB-lite"/>
    </source>
</evidence>
<feature type="compositionally biased region" description="Basic and acidic residues" evidence="2">
    <location>
        <begin position="508"/>
        <end position="519"/>
    </location>
</feature>
<dbReference type="InterPro" id="IPR036881">
    <property type="entry name" value="Glyco_hydro_3_C_sf"/>
</dbReference>
<keyword evidence="3" id="KW-0732">Signal</keyword>
<protein>
    <submittedName>
        <fullName evidence="5">Penicillin-binding protein 4</fullName>
    </submittedName>
</protein>
<name>A0A5M8NZF5_9BACT</name>
<dbReference type="SUPFAM" id="SSF52279">
    <property type="entry name" value="Beta-D-glucan exohydrolase, C-terminal domain"/>
    <property type="match status" value="1"/>
</dbReference>
<dbReference type="PANTHER" id="PTHR43283:SF11">
    <property type="entry name" value="BETA-LACTAMASE-RELATED DOMAIN-CONTAINING PROTEIN"/>
    <property type="match status" value="1"/>
</dbReference>
<reference evidence="5 6" key="1">
    <citation type="submission" date="2019-03" db="EMBL/GenBank/DDBJ databases">
        <title>Single cell metagenomics reveals metabolic interactions within the superorganism composed of flagellate Streblomastix strix and complex community of Bacteroidetes bacteria on its surface.</title>
        <authorList>
            <person name="Treitli S.C."/>
            <person name="Kolisko M."/>
            <person name="Husnik F."/>
            <person name="Keeling P."/>
            <person name="Hampl V."/>
        </authorList>
    </citation>
    <scope>NUCLEOTIDE SEQUENCE [LARGE SCALE GENOMIC DNA]</scope>
    <source>
        <strain evidence="5">St1</strain>
    </source>
</reference>
<organism evidence="5 6">
    <name type="scientific">Candidatus Ordinivivax streblomastigis</name>
    <dbReference type="NCBI Taxonomy" id="2540710"/>
    <lineage>
        <taxon>Bacteria</taxon>
        <taxon>Pseudomonadati</taxon>
        <taxon>Bacteroidota</taxon>
        <taxon>Bacteroidia</taxon>
        <taxon>Bacteroidales</taxon>
        <taxon>Candidatus Ordinivivax</taxon>
    </lineage>
</organism>
<dbReference type="EMBL" id="SNRX01000017">
    <property type="protein sequence ID" value="KAA6301528.1"/>
    <property type="molecule type" value="Genomic_DNA"/>
</dbReference>
<dbReference type="AlphaFoldDB" id="A0A5M8NZF5"/>
<sequence>MRMMKVNLLIFLFAILFSHASAQNEVVTLLKNDNELIPIQGLGKRTIAVVSLGANADNCFQSTMALYNAFDFYHAETLAALASQLKPYTTVICSIHSEKIDDYTALQSLAKQTELHLCFFLSPQQVEKYKTSILSAKSVVLAYDNTDDAQKAAAEVIMGGIAAKGKLPVSIRGLFEKGIGLSTKKVRLSYQHPQEVGMSEKILNKIAGIVQEGLDKKAFPGCQVLVAKNGVVVYNHSFGFFDYDGTHAVQPSDLYDLASVTKATATLSAVMKLYDDGKLHLQDSISRYVPLLKNTDKKGITIQNALFHESGLEPFLPLHLALIDSAGNLRIDRVSFVPKVGMSKQVADDFYLADDFDQTILQLIAGSKLKPTNRYLYSDLNFMLLKEVVENISGQSLDVFADQIFFTPLGASSTVFLPRKTFQKAMIAPTENDTFLRKQVITGYPHDDSAAFMGGVSGNAGLFSNANDLAKLLQTYLNRGEYGGERYFSESTAKLFTQTKSPHSRRGLGFDKPDKKHETGATSEKASSATYGHTGFTGTCFWIDPEQQLIYIFLSNRVYPSRTHTQLMNLNIRPRIHEVIYQSIH</sequence>
<dbReference type="Proteomes" id="UP000324575">
    <property type="component" value="Unassembled WGS sequence"/>
</dbReference>
<evidence type="ECO:0000256" key="3">
    <source>
        <dbReference type="SAM" id="SignalP"/>
    </source>
</evidence>
<dbReference type="Gene3D" id="3.40.710.10">
    <property type="entry name" value="DD-peptidase/beta-lactamase superfamily"/>
    <property type="match status" value="1"/>
</dbReference>
<accession>A0A5M8NZF5</accession>
<feature type="chain" id="PRO_5024337827" evidence="3">
    <location>
        <begin position="23"/>
        <end position="585"/>
    </location>
</feature>
<dbReference type="GO" id="GO:0004553">
    <property type="term" value="F:hydrolase activity, hydrolyzing O-glycosyl compounds"/>
    <property type="evidence" value="ECO:0007669"/>
    <property type="project" value="InterPro"/>
</dbReference>